<evidence type="ECO:0000256" key="6">
    <source>
        <dbReference type="ARBA" id="ARBA00023002"/>
    </source>
</evidence>
<dbReference type="PANTHER" id="PTHR48069:SF3">
    <property type="entry name" value="DIHYDROFOLATE REDUCTASE"/>
    <property type="match status" value="1"/>
</dbReference>
<keyword evidence="5" id="KW-0521">NADP</keyword>
<dbReference type="SUPFAM" id="SSF53597">
    <property type="entry name" value="Dihydrofolate reductase-like"/>
    <property type="match status" value="1"/>
</dbReference>
<dbReference type="STRING" id="882378.RBRH_01754"/>
<evidence type="ECO:0000256" key="8">
    <source>
        <dbReference type="RuleBase" id="RU004474"/>
    </source>
</evidence>
<dbReference type="InterPro" id="IPR024072">
    <property type="entry name" value="DHFR-like_dom_sf"/>
</dbReference>
<name>E5ANT5_MYCRK</name>
<dbReference type="UniPathway" id="UPA00077">
    <property type="reaction ID" value="UER00158"/>
</dbReference>
<dbReference type="AlphaFoldDB" id="E5ANT5"/>
<reference evidence="11 12" key="1">
    <citation type="journal article" date="2011" name="J. Bacteriol.">
        <title>Complete genome sequence of Burkholderia rhizoxinica, an endosymbiont of Rhizopus microsporus.</title>
        <authorList>
            <person name="Lackner G."/>
            <person name="Moebius N."/>
            <person name="Partida-Martinez L."/>
            <person name="Hertweck C."/>
        </authorList>
    </citation>
    <scope>NUCLEOTIDE SEQUENCE [LARGE SCALE GENOMIC DNA]</scope>
    <source>
        <strain evidence="12">DSM 19002 / CIP 109453 / HKI 454</strain>
    </source>
</reference>
<evidence type="ECO:0000313" key="12">
    <source>
        <dbReference type="Proteomes" id="UP000007437"/>
    </source>
</evidence>
<dbReference type="Gene3D" id="3.40.430.10">
    <property type="entry name" value="Dihydrofolate Reductase, subunit A"/>
    <property type="match status" value="1"/>
</dbReference>
<dbReference type="PROSITE" id="PS51330">
    <property type="entry name" value="DHFR_2"/>
    <property type="match status" value="1"/>
</dbReference>
<dbReference type="GO" id="GO:0046655">
    <property type="term" value="P:folic acid metabolic process"/>
    <property type="evidence" value="ECO:0007669"/>
    <property type="project" value="TreeGrafter"/>
</dbReference>
<comment type="pathway">
    <text evidence="1">Cofactor biosynthesis; tetrahydrofolate biosynthesis; 5,6,7,8-tetrahydrofolate from 7,8-dihydrofolate: step 1/1.</text>
</comment>
<dbReference type="InterPro" id="IPR001796">
    <property type="entry name" value="DHFR_dom"/>
</dbReference>
<protein>
    <recommendedName>
        <fullName evidence="3">dihydrofolate reductase</fullName>
        <ecNumber evidence="3">1.5.1.3</ecNumber>
    </recommendedName>
</protein>
<dbReference type="GO" id="GO:0070401">
    <property type="term" value="F:NADP+ binding"/>
    <property type="evidence" value="ECO:0007669"/>
    <property type="project" value="UniProtKB-ARBA"/>
</dbReference>
<comment type="function">
    <text evidence="7">Key enzyme in folate metabolism. Catalyzes an essential reaction for de novo glycine and purine synthesis, and for DNA precursor synthesis.</text>
</comment>
<feature type="region of interest" description="Disordered" evidence="9">
    <location>
        <begin position="28"/>
        <end position="47"/>
    </location>
</feature>
<dbReference type="eggNOG" id="COG0262">
    <property type="taxonomic scope" value="Bacteria"/>
</dbReference>
<organism evidence="11 12">
    <name type="scientific">Mycetohabitans rhizoxinica (strain DSM 19002 / CIP 109453 / HKI 454)</name>
    <name type="common">Paraburkholderia rhizoxinica</name>
    <dbReference type="NCBI Taxonomy" id="882378"/>
    <lineage>
        <taxon>Bacteria</taxon>
        <taxon>Pseudomonadati</taxon>
        <taxon>Pseudomonadota</taxon>
        <taxon>Betaproteobacteria</taxon>
        <taxon>Burkholderiales</taxon>
        <taxon>Burkholderiaceae</taxon>
        <taxon>Mycetohabitans</taxon>
    </lineage>
</organism>
<dbReference type="HOGENOM" id="CLU_043966_5_0_4"/>
<proteinExistence type="inferred from homology"/>
<dbReference type="EMBL" id="FR687359">
    <property type="protein sequence ID" value="CBW74267.1"/>
    <property type="molecule type" value="Genomic_DNA"/>
</dbReference>
<evidence type="ECO:0000256" key="7">
    <source>
        <dbReference type="ARBA" id="ARBA00025067"/>
    </source>
</evidence>
<evidence type="ECO:0000259" key="10">
    <source>
        <dbReference type="PROSITE" id="PS51330"/>
    </source>
</evidence>
<dbReference type="GO" id="GO:0046452">
    <property type="term" value="P:dihydrofolate metabolic process"/>
    <property type="evidence" value="ECO:0007669"/>
    <property type="project" value="TreeGrafter"/>
</dbReference>
<dbReference type="GO" id="GO:0004146">
    <property type="term" value="F:dihydrofolate reductase activity"/>
    <property type="evidence" value="ECO:0007669"/>
    <property type="project" value="UniProtKB-EC"/>
</dbReference>
<evidence type="ECO:0000256" key="4">
    <source>
        <dbReference type="ARBA" id="ARBA00022563"/>
    </source>
</evidence>
<evidence type="ECO:0000313" key="11">
    <source>
        <dbReference type="EMBL" id="CBW74267.1"/>
    </source>
</evidence>
<dbReference type="GO" id="GO:0046654">
    <property type="term" value="P:tetrahydrofolate biosynthetic process"/>
    <property type="evidence" value="ECO:0007669"/>
    <property type="project" value="UniProtKB-UniPathway"/>
</dbReference>
<dbReference type="Pfam" id="PF00186">
    <property type="entry name" value="DHFR_1"/>
    <property type="match status" value="1"/>
</dbReference>
<gene>
    <name evidence="11" type="ordered locus">RBRH_01754</name>
</gene>
<dbReference type="PANTHER" id="PTHR48069">
    <property type="entry name" value="DIHYDROFOLATE REDUCTASE"/>
    <property type="match status" value="1"/>
</dbReference>
<accession>E5ANT5</accession>
<dbReference type="Proteomes" id="UP000007437">
    <property type="component" value="Chromosome"/>
</dbReference>
<dbReference type="PRINTS" id="PR00070">
    <property type="entry name" value="DHFR"/>
</dbReference>
<feature type="domain" description="DHFR" evidence="10">
    <location>
        <begin position="54"/>
        <end position="214"/>
    </location>
</feature>
<dbReference type="FunFam" id="3.40.430.10:FF:000001">
    <property type="entry name" value="Dihydrofolate reductase"/>
    <property type="match status" value="1"/>
</dbReference>
<dbReference type="EC" id="1.5.1.3" evidence="3"/>
<dbReference type="PROSITE" id="PS00075">
    <property type="entry name" value="DHFR_1"/>
    <property type="match status" value="1"/>
</dbReference>
<evidence type="ECO:0000256" key="3">
    <source>
        <dbReference type="ARBA" id="ARBA00012856"/>
    </source>
</evidence>
<keyword evidence="6 11" id="KW-0560">Oxidoreductase</keyword>
<dbReference type="GO" id="GO:0005829">
    <property type="term" value="C:cytosol"/>
    <property type="evidence" value="ECO:0007669"/>
    <property type="project" value="TreeGrafter"/>
</dbReference>
<evidence type="ECO:0000256" key="5">
    <source>
        <dbReference type="ARBA" id="ARBA00022857"/>
    </source>
</evidence>
<dbReference type="GO" id="GO:0006730">
    <property type="term" value="P:one-carbon metabolic process"/>
    <property type="evidence" value="ECO:0007669"/>
    <property type="project" value="UniProtKB-KW"/>
</dbReference>
<evidence type="ECO:0000256" key="1">
    <source>
        <dbReference type="ARBA" id="ARBA00004903"/>
    </source>
</evidence>
<dbReference type="InterPro" id="IPR012259">
    <property type="entry name" value="DHFR"/>
</dbReference>
<evidence type="ECO:0000256" key="2">
    <source>
        <dbReference type="ARBA" id="ARBA00009539"/>
    </source>
</evidence>
<comment type="similarity">
    <text evidence="2 8">Belongs to the dihydrofolate reductase family.</text>
</comment>
<dbReference type="CDD" id="cd00209">
    <property type="entry name" value="DHFR"/>
    <property type="match status" value="1"/>
</dbReference>
<keyword evidence="4" id="KW-0554">One-carbon metabolism</keyword>
<dbReference type="KEGG" id="brh:RBRH_01754"/>
<evidence type="ECO:0000256" key="9">
    <source>
        <dbReference type="SAM" id="MobiDB-lite"/>
    </source>
</evidence>
<dbReference type="InterPro" id="IPR017925">
    <property type="entry name" value="DHFR_CS"/>
</dbReference>
<sequence>MSDPSPGRPAASTATAVFMSAAARRMLSRSQLQSGTRGEPRAPACPTHGGSMTTLYLIVARARNGVIGRDNALPWRLPEDLAHFKRTTMGAPLIMGRKTHESIGRALPGRRNIVVTHDATRRFEGCDTVTSLDAALALCETLHAPLAYLIGGAQLYREGIGRAGRLIVTEIDHAFEGDATFAAPSPEHWREVSRETHRAAPPNDFDYAFVEYERIR</sequence>